<gene>
    <name evidence="1" type="ORF">L6452_36388</name>
</gene>
<protein>
    <submittedName>
        <fullName evidence="1">Uncharacterized protein</fullName>
    </submittedName>
</protein>
<accession>A0ACB8Y938</accession>
<organism evidence="1 2">
    <name type="scientific">Arctium lappa</name>
    <name type="common">Greater burdock</name>
    <name type="synonym">Lappa major</name>
    <dbReference type="NCBI Taxonomy" id="4217"/>
    <lineage>
        <taxon>Eukaryota</taxon>
        <taxon>Viridiplantae</taxon>
        <taxon>Streptophyta</taxon>
        <taxon>Embryophyta</taxon>
        <taxon>Tracheophyta</taxon>
        <taxon>Spermatophyta</taxon>
        <taxon>Magnoliopsida</taxon>
        <taxon>eudicotyledons</taxon>
        <taxon>Gunneridae</taxon>
        <taxon>Pentapetalae</taxon>
        <taxon>asterids</taxon>
        <taxon>campanulids</taxon>
        <taxon>Asterales</taxon>
        <taxon>Asteraceae</taxon>
        <taxon>Carduoideae</taxon>
        <taxon>Cardueae</taxon>
        <taxon>Arctiinae</taxon>
        <taxon>Arctium</taxon>
    </lineage>
</organism>
<comment type="caution">
    <text evidence="1">The sequence shown here is derived from an EMBL/GenBank/DDBJ whole genome shotgun (WGS) entry which is preliminary data.</text>
</comment>
<name>A0ACB8Y938_ARCLA</name>
<keyword evidence="2" id="KW-1185">Reference proteome</keyword>
<dbReference type="Proteomes" id="UP001055879">
    <property type="component" value="Linkage Group LG13"/>
</dbReference>
<reference evidence="1 2" key="2">
    <citation type="journal article" date="2022" name="Mol. Ecol. Resour.">
        <title>The genomes of chicory, endive, great burdock and yacon provide insights into Asteraceae paleo-polyploidization history and plant inulin production.</title>
        <authorList>
            <person name="Fan W."/>
            <person name="Wang S."/>
            <person name="Wang H."/>
            <person name="Wang A."/>
            <person name="Jiang F."/>
            <person name="Liu H."/>
            <person name="Zhao H."/>
            <person name="Xu D."/>
            <person name="Zhang Y."/>
        </authorList>
    </citation>
    <scope>NUCLEOTIDE SEQUENCE [LARGE SCALE GENOMIC DNA]</scope>
    <source>
        <strain evidence="2">cv. Niubang</strain>
    </source>
</reference>
<reference evidence="2" key="1">
    <citation type="journal article" date="2022" name="Mol. Ecol. Resour.">
        <title>The genomes of chicory, endive, great burdock and yacon provide insights into Asteraceae palaeo-polyploidization history and plant inulin production.</title>
        <authorList>
            <person name="Fan W."/>
            <person name="Wang S."/>
            <person name="Wang H."/>
            <person name="Wang A."/>
            <person name="Jiang F."/>
            <person name="Liu H."/>
            <person name="Zhao H."/>
            <person name="Xu D."/>
            <person name="Zhang Y."/>
        </authorList>
    </citation>
    <scope>NUCLEOTIDE SEQUENCE [LARGE SCALE GENOMIC DNA]</scope>
    <source>
        <strain evidence="2">cv. Niubang</strain>
    </source>
</reference>
<evidence type="ECO:0000313" key="2">
    <source>
        <dbReference type="Proteomes" id="UP001055879"/>
    </source>
</evidence>
<evidence type="ECO:0000313" key="1">
    <source>
        <dbReference type="EMBL" id="KAI3681588.1"/>
    </source>
</evidence>
<dbReference type="EMBL" id="CM042059">
    <property type="protein sequence ID" value="KAI3681588.1"/>
    <property type="molecule type" value="Genomic_DNA"/>
</dbReference>
<sequence length="72" mass="8253">MEEIGMVEDYQQAISLANIGGIRDTHGLHSNLGLKNCPQRWMCNWELEKRDVKFNKSEPSFAALNKALSFDR</sequence>
<proteinExistence type="predicted"/>